<reference evidence="2 3" key="1">
    <citation type="journal article" date="2016" name="Nat. Commun.">
        <title>Thousands of microbial genomes shed light on interconnected biogeochemical processes in an aquifer system.</title>
        <authorList>
            <person name="Anantharaman K."/>
            <person name="Brown C.T."/>
            <person name="Hug L.A."/>
            <person name="Sharon I."/>
            <person name="Castelle C.J."/>
            <person name="Probst A.J."/>
            <person name="Thomas B.C."/>
            <person name="Singh A."/>
            <person name="Wilkins M.J."/>
            <person name="Karaoz U."/>
            <person name="Brodie E.L."/>
            <person name="Williams K.H."/>
            <person name="Hubbard S.S."/>
            <person name="Banfield J.F."/>
        </authorList>
    </citation>
    <scope>NUCLEOTIDE SEQUENCE [LARGE SCALE GENOMIC DNA]</scope>
</reference>
<keyword evidence="1" id="KW-1133">Transmembrane helix</keyword>
<feature type="transmembrane region" description="Helical" evidence="1">
    <location>
        <begin position="278"/>
        <end position="296"/>
    </location>
</feature>
<dbReference type="Proteomes" id="UP000178892">
    <property type="component" value="Unassembled WGS sequence"/>
</dbReference>
<feature type="transmembrane region" description="Helical" evidence="1">
    <location>
        <begin position="130"/>
        <end position="149"/>
    </location>
</feature>
<feature type="transmembrane region" description="Helical" evidence="1">
    <location>
        <begin position="246"/>
        <end position="266"/>
    </location>
</feature>
<feature type="transmembrane region" description="Helical" evidence="1">
    <location>
        <begin position="195"/>
        <end position="213"/>
    </location>
</feature>
<feature type="transmembrane region" description="Helical" evidence="1">
    <location>
        <begin position="41"/>
        <end position="60"/>
    </location>
</feature>
<feature type="transmembrane region" description="Helical" evidence="1">
    <location>
        <begin position="106"/>
        <end position="124"/>
    </location>
</feature>
<feature type="transmembrane region" description="Helical" evidence="1">
    <location>
        <begin position="169"/>
        <end position="189"/>
    </location>
</feature>
<feature type="transmembrane region" description="Helical" evidence="1">
    <location>
        <begin position="222"/>
        <end position="240"/>
    </location>
</feature>
<accession>A0A1F5NU66</accession>
<evidence type="ECO:0000256" key="1">
    <source>
        <dbReference type="SAM" id="Phobius"/>
    </source>
</evidence>
<keyword evidence="1" id="KW-0812">Transmembrane</keyword>
<proteinExistence type="predicted"/>
<feature type="transmembrane region" description="Helical" evidence="1">
    <location>
        <begin position="12"/>
        <end position="35"/>
    </location>
</feature>
<gene>
    <name evidence="2" type="ORF">A2720_01575</name>
</gene>
<organism evidence="2 3">
    <name type="scientific">Candidatus Doudnabacteria bacterium RIFCSPHIGHO2_01_FULL_46_24</name>
    <dbReference type="NCBI Taxonomy" id="1817825"/>
    <lineage>
        <taxon>Bacteria</taxon>
        <taxon>Candidatus Doudnaibacteriota</taxon>
    </lineage>
</organism>
<dbReference type="STRING" id="1817825.A2720_01575"/>
<keyword evidence="1" id="KW-0472">Membrane</keyword>
<protein>
    <submittedName>
        <fullName evidence="2">Uncharacterized protein</fullName>
    </submittedName>
</protein>
<dbReference type="EMBL" id="MFEL01000010">
    <property type="protein sequence ID" value="OGE81209.1"/>
    <property type="molecule type" value="Genomic_DNA"/>
</dbReference>
<name>A0A1F5NU66_9BACT</name>
<evidence type="ECO:0000313" key="3">
    <source>
        <dbReference type="Proteomes" id="UP000178892"/>
    </source>
</evidence>
<dbReference type="AlphaFoldDB" id="A0A1F5NU66"/>
<comment type="caution">
    <text evidence="2">The sequence shown here is derived from an EMBL/GenBank/DDBJ whole genome shotgun (WGS) entry which is preliminary data.</text>
</comment>
<evidence type="ECO:0000313" key="2">
    <source>
        <dbReference type="EMBL" id="OGE81209.1"/>
    </source>
</evidence>
<sequence>MRKLMSESKHKFLSTLIVSIGAFLGFEALSFIAGIYQIKTYVYVSFYIYFFHVFWLTFIFDLHAKKRSVLGAYLSGELDRGLIRQALKERFEHVFNWHYIRHFQNFLVLPAIIYWAVVILLFLNPFREEIKQLIVVSASLAQTVAYWYFKDFLSKKLEMHEFGVKALFLVKLFAAFLIFSATFGVIWYFGLEVRLLVLGIFSLAFILVYQSLFQHKLLWPKVYPWIFGIAAVMAAGSLVLDQYWDRNYLTAGLALLAVYNSLWALLHHHLEKTLTKKMALEYLAMMVLVLSFLIAGSDFAPRID</sequence>